<organism evidence="3 4">
    <name type="scientific">Rhynchospora tenuis</name>
    <dbReference type="NCBI Taxonomy" id="198213"/>
    <lineage>
        <taxon>Eukaryota</taxon>
        <taxon>Viridiplantae</taxon>
        <taxon>Streptophyta</taxon>
        <taxon>Embryophyta</taxon>
        <taxon>Tracheophyta</taxon>
        <taxon>Spermatophyta</taxon>
        <taxon>Magnoliopsida</taxon>
        <taxon>Liliopsida</taxon>
        <taxon>Poales</taxon>
        <taxon>Cyperaceae</taxon>
        <taxon>Cyperoideae</taxon>
        <taxon>Rhynchosporeae</taxon>
        <taxon>Rhynchospora</taxon>
    </lineage>
</organism>
<protein>
    <recommendedName>
        <fullName evidence="2">Aminotransferase-like plant mobile domain-containing protein</fullName>
    </recommendedName>
</protein>
<feature type="region of interest" description="Disordered" evidence="1">
    <location>
        <begin position="1"/>
        <end position="31"/>
    </location>
</feature>
<evidence type="ECO:0000313" key="3">
    <source>
        <dbReference type="EMBL" id="KAJ3706132.1"/>
    </source>
</evidence>
<feature type="region of interest" description="Disordered" evidence="1">
    <location>
        <begin position="578"/>
        <end position="652"/>
    </location>
</feature>
<dbReference type="Proteomes" id="UP001210211">
    <property type="component" value="Unassembled WGS sequence"/>
</dbReference>
<feature type="compositionally biased region" description="Basic and acidic residues" evidence="1">
    <location>
        <begin position="632"/>
        <end position="646"/>
    </location>
</feature>
<evidence type="ECO:0000313" key="4">
    <source>
        <dbReference type="Proteomes" id="UP001210211"/>
    </source>
</evidence>
<gene>
    <name evidence="3" type="ORF">LUZ61_009837</name>
</gene>
<proteinExistence type="predicted"/>
<keyword evidence="4" id="KW-1185">Reference proteome</keyword>
<dbReference type="InterPro" id="IPR019557">
    <property type="entry name" value="AminoTfrase-like_pln_mobile"/>
</dbReference>
<comment type="caution">
    <text evidence="3">The sequence shown here is derived from an EMBL/GenBank/DDBJ whole genome shotgun (WGS) entry which is preliminary data.</text>
</comment>
<name>A0AAD5ZY58_9POAL</name>
<dbReference type="PANTHER" id="PTHR46033">
    <property type="entry name" value="PROTEIN MAIN-LIKE 2"/>
    <property type="match status" value="1"/>
</dbReference>
<sequence>MSSGSDEAGPSSSAPGAVDTSTVKRRRHRNSRPILQVINATDRVEDPDNGSILFVPTSHMLIGLPIHEREENLTIRGHKRELKNDVQIEGRLQKLGLIHMSKVPNANLDVSLLKALIEFWRPETHTFHFPIGEMTVTAEDVAFLYGLRTEGTPVTGSTSGTDWDEKVQRLLCPNTPLRNWARQNRTDCHMMRLNWLHGEFKNGPLLGASEEDLDRYTRAMCLDMFGTLMFPDASHNCVPAYYLDLMEGDLNEERNINWGGAVLACLYRALDRAAMLFKKPAGPWLLLLYWAWSYLPICRPGVGEVTGLGQPDLDSCPPFAWKWSHARTFVRSNHRGTVQFARDSLVLMEVDDVNWQPYLEFLTLMPRHAQEGSLSFYLRLPCIHYYIIGWTFPDRCRHQSGLVQAFPPPLPIAWITMNSLYSFCHGSFRGGTDWRIVFAPLIAMWDQEALQRRAESVDQRQWSNVDARKYARYMREIGGSELPVTRDEATARRAHRPVSQRQYAPVAPKVQGQGKIALANAVEAISLLAMKGCRRIGKKILRNCESQLRAASMPYQLEDLLENKGFPTNIDEIVDSDTEISPPRANIPEIIQPEDSVQHEDEEGQGDYMQEDEGGQWDNEGQEIQQADDGDNDKGQEGQKDERDDPYACLAHRRKKRAIRKVYRLTLSGRK</sequence>
<dbReference type="Pfam" id="PF10536">
    <property type="entry name" value="PMD"/>
    <property type="match status" value="1"/>
</dbReference>
<feature type="compositionally biased region" description="Low complexity" evidence="1">
    <location>
        <begin position="1"/>
        <end position="17"/>
    </location>
</feature>
<feature type="compositionally biased region" description="Acidic residues" evidence="1">
    <location>
        <begin position="600"/>
        <end position="615"/>
    </location>
</feature>
<dbReference type="PANTHER" id="PTHR46033:SF71">
    <property type="entry name" value="OS11G0534500 PROTEIN"/>
    <property type="match status" value="1"/>
</dbReference>
<feature type="domain" description="Aminotransferase-like plant mobile" evidence="2">
    <location>
        <begin position="96"/>
        <end position="410"/>
    </location>
</feature>
<dbReference type="EMBL" id="JAMRDG010000001">
    <property type="protein sequence ID" value="KAJ3706132.1"/>
    <property type="molecule type" value="Genomic_DNA"/>
</dbReference>
<dbReference type="InterPro" id="IPR044824">
    <property type="entry name" value="MAIN-like"/>
</dbReference>
<dbReference type="GO" id="GO:0010073">
    <property type="term" value="P:meristem maintenance"/>
    <property type="evidence" value="ECO:0007669"/>
    <property type="project" value="InterPro"/>
</dbReference>
<evidence type="ECO:0000259" key="2">
    <source>
        <dbReference type="Pfam" id="PF10536"/>
    </source>
</evidence>
<dbReference type="AlphaFoldDB" id="A0AAD5ZY58"/>
<evidence type="ECO:0000256" key="1">
    <source>
        <dbReference type="SAM" id="MobiDB-lite"/>
    </source>
</evidence>
<reference evidence="3 4" key="1">
    <citation type="journal article" date="2022" name="Cell">
        <title>Repeat-based holocentromeres influence genome architecture and karyotype evolution.</title>
        <authorList>
            <person name="Hofstatter P.G."/>
            <person name="Thangavel G."/>
            <person name="Lux T."/>
            <person name="Neumann P."/>
            <person name="Vondrak T."/>
            <person name="Novak P."/>
            <person name="Zhang M."/>
            <person name="Costa L."/>
            <person name="Castellani M."/>
            <person name="Scott A."/>
            <person name="Toegelov H."/>
            <person name="Fuchs J."/>
            <person name="Mata-Sucre Y."/>
            <person name="Dias Y."/>
            <person name="Vanzela A.L.L."/>
            <person name="Huettel B."/>
            <person name="Almeida C.C.S."/>
            <person name="Simkova H."/>
            <person name="Souza G."/>
            <person name="Pedrosa-Harand A."/>
            <person name="Macas J."/>
            <person name="Mayer K.F.X."/>
            <person name="Houben A."/>
            <person name="Marques A."/>
        </authorList>
    </citation>
    <scope>NUCLEOTIDE SEQUENCE [LARGE SCALE GENOMIC DNA]</scope>
    <source>
        <strain evidence="3">RhyTen1mFocal</strain>
    </source>
</reference>
<accession>A0AAD5ZY58</accession>